<reference evidence="2" key="1">
    <citation type="submission" date="2022-10" db="EMBL/GenBank/DDBJ databases">
        <authorList>
            <person name="Chen Y."/>
            <person name="Dougan E. K."/>
            <person name="Chan C."/>
            <person name="Rhodes N."/>
            <person name="Thang M."/>
        </authorList>
    </citation>
    <scope>NUCLEOTIDE SEQUENCE</scope>
</reference>
<dbReference type="OrthoDB" id="411169at2759"/>
<evidence type="ECO:0000313" key="2">
    <source>
        <dbReference type="EMBL" id="CAI3999811.1"/>
    </source>
</evidence>
<accession>A0A9P1CYR9</accession>
<evidence type="ECO:0000256" key="1">
    <source>
        <dbReference type="SAM" id="MobiDB-lite"/>
    </source>
</evidence>
<dbReference type="EMBL" id="CAMXCT020002680">
    <property type="protein sequence ID" value="CAL1153186.1"/>
    <property type="molecule type" value="Genomic_DNA"/>
</dbReference>
<evidence type="ECO:0000313" key="5">
    <source>
        <dbReference type="Proteomes" id="UP001152797"/>
    </source>
</evidence>
<feature type="region of interest" description="Disordered" evidence="1">
    <location>
        <begin position="69"/>
        <end position="88"/>
    </location>
</feature>
<dbReference type="AlphaFoldDB" id="A0A9P1CYR9"/>
<feature type="region of interest" description="Disordered" evidence="1">
    <location>
        <begin position="260"/>
        <end position="337"/>
    </location>
</feature>
<gene>
    <name evidence="2" type="ORF">C1SCF055_LOCUS25983</name>
</gene>
<dbReference type="SUPFAM" id="SSF50156">
    <property type="entry name" value="PDZ domain-like"/>
    <property type="match status" value="1"/>
</dbReference>
<name>A0A9P1CYR9_9DINO</name>
<dbReference type="InterPro" id="IPR036034">
    <property type="entry name" value="PDZ_sf"/>
</dbReference>
<protein>
    <submittedName>
        <fullName evidence="4">PDZ domain-containing protein</fullName>
    </submittedName>
</protein>
<dbReference type="EMBL" id="CAMXCT030002680">
    <property type="protein sequence ID" value="CAL4787123.1"/>
    <property type="molecule type" value="Genomic_DNA"/>
</dbReference>
<dbReference type="EMBL" id="CAMXCT010002680">
    <property type="protein sequence ID" value="CAI3999811.1"/>
    <property type="molecule type" value="Genomic_DNA"/>
</dbReference>
<proteinExistence type="predicted"/>
<keyword evidence="5" id="KW-1185">Reference proteome</keyword>
<reference evidence="3" key="2">
    <citation type="submission" date="2024-04" db="EMBL/GenBank/DDBJ databases">
        <authorList>
            <person name="Chen Y."/>
            <person name="Shah S."/>
            <person name="Dougan E. K."/>
            <person name="Thang M."/>
            <person name="Chan C."/>
        </authorList>
    </citation>
    <scope>NUCLEOTIDE SEQUENCE [LARGE SCALE GENOMIC DNA]</scope>
</reference>
<sequence>MWPLEKVMQSIAGEALQQLAVNDWFEQVNWPHVLAAFVSESGQLFAGRSEEELQLVAVQAVQGWREHEKQQKQRLFGDPGRSGKAPEQTKELFPKRRFQGVKVSAKTRNSPLHLDSGYKGVNSMREPKGAKACEIDIDFGFFKEVDSLGVSLQDLRVESTVVKGRAANLLMRGDVVTSVNGKKVATDQEFWRFVEQSKPGQLRVCVLPSASKRPSPVATADPGLMTAACRQSTREKGVPEVDPKAGMVTEVDPKAGILEVDPKAGSRSDKPMIVDPKAGSRSDKPVIVDPKAGSRSDKPMVVDPKAGSRSDKPVIVDPKAGSRSDKPMVVDPKAGSRSDKPMIVLNCEDIGTSFFKCSGERGGDRPSLPFPWEAVRCAIKFYEDLGFMPQPVCHQATMARHPPPERLREKLIQCPVVDDDGRLQGRGSDRIFVITLASTYDCPFVDNSNYREQVWNGHELWPWLQQEGLASKAGDQQEMVF</sequence>
<evidence type="ECO:0000313" key="3">
    <source>
        <dbReference type="EMBL" id="CAL1153186.1"/>
    </source>
</evidence>
<dbReference type="Gene3D" id="2.30.42.10">
    <property type="match status" value="1"/>
</dbReference>
<dbReference type="Proteomes" id="UP001152797">
    <property type="component" value="Unassembled WGS sequence"/>
</dbReference>
<comment type="caution">
    <text evidence="2">The sequence shown here is derived from an EMBL/GenBank/DDBJ whole genome shotgun (WGS) entry which is preliminary data.</text>
</comment>
<evidence type="ECO:0000313" key="4">
    <source>
        <dbReference type="EMBL" id="CAL4787123.1"/>
    </source>
</evidence>
<organism evidence="2">
    <name type="scientific">Cladocopium goreaui</name>
    <dbReference type="NCBI Taxonomy" id="2562237"/>
    <lineage>
        <taxon>Eukaryota</taxon>
        <taxon>Sar</taxon>
        <taxon>Alveolata</taxon>
        <taxon>Dinophyceae</taxon>
        <taxon>Suessiales</taxon>
        <taxon>Symbiodiniaceae</taxon>
        <taxon>Cladocopium</taxon>
    </lineage>
</organism>